<dbReference type="VEuPathDB" id="FungiDB:CH63R_10638"/>
<dbReference type="KEGG" id="chig:CH63R_10638"/>
<proteinExistence type="predicted"/>
<reference evidence="3" key="1">
    <citation type="journal article" date="2017" name="BMC Genomics">
        <title>Gapless genome assembly of Colletotrichum higginsianum reveals chromosome structure and association of transposable elements with secondary metabolite gene clusters.</title>
        <authorList>
            <person name="Dallery J.-F."/>
            <person name="Lapalu N."/>
            <person name="Zampounis A."/>
            <person name="Pigne S."/>
            <person name="Luyten I."/>
            <person name="Amselem J."/>
            <person name="Wittenberg A.H.J."/>
            <person name="Zhou S."/>
            <person name="de Queiroz M.V."/>
            <person name="Robin G.P."/>
            <person name="Auger A."/>
            <person name="Hainaut M."/>
            <person name="Henrissat B."/>
            <person name="Kim K.-T."/>
            <person name="Lee Y.-H."/>
            <person name="Lespinet O."/>
            <person name="Schwartz D.C."/>
            <person name="Thon M.R."/>
            <person name="O'Connell R.J."/>
        </authorList>
    </citation>
    <scope>NUCLEOTIDE SEQUENCE [LARGE SCALE GENOMIC DNA]</scope>
    <source>
        <strain evidence="3">IMI 349063</strain>
    </source>
</reference>
<evidence type="ECO:0000313" key="2">
    <source>
        <dbReference type="EMBL" id="OBR06518.1"/>
    </source>
</evidence>
<evidence type="ECO:0000256" key="1">
    <source>
        <dbReference type="SAM" id="Phobius"/>
    </source>
</evidence>
<organism evidence="2 3">
    <name type="scientific">Colletotrichum higginsianum (strain IMI 349063)</name>
    <name type="common">Crucifer anthracnose fungus</name>
    <dbReference type="NCBI Taxonomy" id="759273"/>
    <lineage>
        <taxon>Eukaryota</taxon>
        <taxon>Fungi</taxon>
        <taxon>Dikarya</taxon>
        <taxon>Ascomycota</taxon>
        <taxon>Pezizomycotina</taxon>
        <taxon>Sordariomycetes</taxon>
        <taxon>Hypocreomycetidae</taxon>
        <taxon>Glomerellales</taxon>
        <taxon>Glomerellaceae</taxon>
        <taxon>Colletotrichum</taxon>
        <taxon>Colletotrichum destructivum species complex</taxon>
    </lineage>
</organism>
<keyword evidence="1" id="KW-1133">Transmembrane helix</keyword>
<dbReference type="EMBL" id="LTAN01000007">
    <property type="protein sequence ID" value="OBR06518.1"/>
    <property type="molecule type" value="Genomic_DNA"/>
</dbReference>
<sequence length="101" mass="10883">MAPREWTDQQLANYSAVEYGKGRRLSAPPLKPDREGINGLSGTYVTIPVPGEPMAAQNRGSWIRRYWIFVLAMAILVVGGIIAGAVGGISASHQTTERETG</sequence>
<evidence type="ECO:0000313" key="3">
    <source>
        <dbReference type="Proteomes" id="UP000092177"/>
    </source>
</evidence>
<comment type="caution">
    <text evidence="2">The sequence shown here is derived from an EMBL/GenBank/DDBJ whole genome shotgun (WGS) entry which is preliminary data.</text>
</comment>
<keyword evidence="1" id="KW-0812">Transmembrane</keyword>
<gene>
    <name evidence="2" type="ORF">CH63R_10638</name>
</gene>
<dbReference type="AlphaFoldDB" id="A0A1B7Y3D6"/>
<dbReference type="GeneID" id="28869719"/>
<dbReference type="RefSeq" id="XP_018155036.1">
    <property type="nucleotide sequence ID" value="XM_018305612.1"/>
</dbReference>
<protein>
    <submittedName>
        <fullName evidence="2">Uncharacterized protein</fullName>
    </submittedName>
</protein>
<dbReference type="Proteomes" id="UP000092177">
    <property type="component" value="Unassembled WGS sequence"/>
</dbReference>
<feature type="transmembrane region" description="Helical" evidence="1">
    <location>
        <begin position="66"/>
        <end position="91"/>
    </location>
</feature>
<keyword evidence="1" id="KW-0472">Membrane</keyword>
<keyword evidence="3" id="KW-1185">Reference proteome</keyword>
<accession>A0A1B7Y3D6</accession>
<name>A0A1B7Y3D6_COLHI</name>